<protein>
    <recommendedName>
        <fullName evidence="5">Calx-beta domain-containing protein</fullName>
    </recommendedName>
</protein>
<dbReference type="Gene3D" id="2.130.10.130">
    <property type="entry name" value="Integrin alpha, N-terminal"/>
    <property type="match status" value="1"/>
</dbReference>
<evidence type="ECO:0000256" key="1">
    <source>
        <dbReference type="ARBA" id="ARBA00022729"/>
    </source>
</evidence>
<evidence type="ECO:0000256" key="2">
    <source>
        <dbReference type="ARBA" id="ARBA00022737"/>
    </source>
</evidence>
<dbReference type="Pfam" id="PF13517">
    <property type="entry name" value="FG-GAP_3"/>
    <property type="match status" value="2"/>
</dbReference>
<evidence type="ECO:0000313" key="6">
    <source>
        <dbReference type="EMBL" id="NEV62830.1"/>
    </source>
</evidence>
<evidence type="ECO:0000256" key="3">
    <source>
        <dbReference type="ARBA" id="ARBA00022837"/>
    </source>
</evidence>
<keyword evidence="1 4" id="KW-0732">Signal</keyword>
<dbReference type="SUPFAM" id="SSF69318">
    <property type="entry name" value="Integrin alpha N-terminal domain"/>
    <property type="match status" value="2"/>
</dbReference>
<proteinExistence type="predicted"/>
<feature type="chain" id="PRO_5027060728" description="Calx-beta domain-containing protein" evidence="4">
    <location>
        <begin position="26"/>
        <end position="919"/>
    </location>
</feature>
<evidence type="ECO:0000256" key="4">
    <source>
        <dbReference type="SAM" id="SignalP"/>
    </source>
</evidence>
<dbReference type="Pfam" id="PF07593">
    <property type="entry name" value="UnbV_ASPIC"/>
    <property type="match status" value="1"/>
</dbReference>
<dbReference type="GO" id="GO:0007154">
    <property type="term" value="P:cell communication"/>
    <property type="evidence" value="ECO:0007669"/>
    <property type="project" value="InterPro"/>
</dbReference>
<dbReference type="SMART" id="SM00237">
    <property type="entry name" value="Calx_beta"/>
    <property type="match status" value="1"/>
</dbReference>
<organism evidence="6 7">
    <name type="scientific">Thiorhodococcus minor</name>
    <dbReference type="NCBI Taxonomy" id="57489"/>
    <lineage>
        <taxon>Bacteria</taxon>
        <taxon>Pseudomonadati</taxon>
        <taxon>Pseudomonadota</taxon>
        <taxon>Gammaproteobacteria</taxon>
        <taxon>Chromatiales</taxon>
        <taxon>Chromatiaceae</taxon>
        <taxon>Thiorhodococcus</taxon>
    </lineage>
</organism>
<dbReference type="InterPro" id="IPR027039">
    <property type="entry name" value="Crtac1"/>
</dbReference>
<name>A0A6M0JZC0_9GAMM</name>
<dbReference type="InterPro" id="IPR003644">
    <property type="entry name" value="Calx_beta"/>
</dbReference>
<comment type="caution">
    <text evidence="6">The sequence shown here is derived from an EMBL/GenBank/DDBJ whole genome shotgun (WGS) entry which is preliminary data.</text>
</comment>
<dbReference type="RefSeq" id="WP_164453297.1">
    <property type="nucleotide sequence ID" value="NZ_JAAIJQ010000036.1"/>
</dbReference>
<gene>
    <name evidence="6" type="ORF">G3446_13175</name>
</gene>
<dbReference type="InterPro" id="IPR028994">
    <property type="entry name" value="Integrin_alpha_N"/>
</dbReference>
<dbReference type="InterPro" id="IPR011519">
    <property type="entry name" value="UnbV_ASPIC"/>
</dbReference>
<reference evidence="6 7" key="1">
    <citation type="submission" date="2020-02" db="EMBL/GenBank/DDBJ databases">
        <title>Genome sequences of Thiorhodococcus mannitoliphagus and Thiorhodococcus minor, purple sulfur photosynthetic bacteria in the gammaproteobacterial family, Chromatiaceae.</title>
        <authorList>
            <person name="Aviles F.A."/>
            <person name="Meyer T.E."/>
            <person name="Kyndt J.A."/>
        </authorList>
    </citation>
    <scope>NUCLEOTIDE SEQUENCE [LARGE SCALE GENOMIC DNA]</scope>
    <source>
        <strain evidence="6 7">DSM 11518</strain>
    </source>
</reference>
<dbReference type="PANTHER" id="PTHR16026">
    <property type="entry name" value="CARTILAGE ACIDIC PROTEIN 1"/>
    <property type="match status" value="1"/>
</dbReference>
<keyword evidence="2" id="KW-0677">Repeat</keyword>
<dbReference type="AlphaFoldDB" id="A0A6M0JZC0"/>
<dbReference type="SUPFAM" id="SSF141072">
    <property type="entry name" value="CalX-like"/>
    <property type="match status" value="1"/>
</dbReference>
<dbReference type="Proteomes" id="UP000483379">
    <property type="component" value="Unassembled WGS sequence"/>
</dbReference>
<dbReference type="InterPro" id="IPR013517">
    <property type="entry name" value="FG-GAP"/>
</dbReference>
<keyword evidence="7" id="KW-1185">Reference proteome</keyword>
<dbReference type="Pfam" id="PF03160">
    <property type="entry name" value="Calx-beta"/>
    <property type="match status" value="1"/>
</dbReference>
<dbReference type="GO" id="GO:0016020">
    <property type="term" value="C:membrane"/>
    <property type="evidence" value="ECO:0007669"/>
    <property type="project" value="InterPro"/>
</dbReference>
<dbReference type="PANTHER" id="PTHR16026:SF0">
    <property type="entry name" value="CARTILAGE ACIDIC PROTEIN 1"/>
    <property type="match status" value="1"/>
</dbReference>
<evidence type="ECO:0000259" key="5">
    <source>
        <dbReference type="SMART" id="SM00237"/>
    </source>
</evidence>
<feature type="signal peptide" evidence="4">
    <location>
        <begin position="1"/>
        <end position="25"/>
    </location>
</feature>
<evidence type="ECO:0000313" key="7">
    <source>
        <dbReference type="Proteomes" id="UP000483379"/>
    </source>
</evidence>
<sequence>MNRNSHHVAAAVLGLLALGLTLSSAAEMGPAQFAEARDELGRLLIDAQGETWGASWGDLNADGFPDLWLAMHQYTPTLLLQNLGDGRFANVTDAVVVDADAHMRDDTHGVAWADFDNDGDDDLVEACGGAAGEAARGASIDEEGRNNLFVNEAGRLWEQGEHFGVGYPRARGRTPSWVDFDNDGLLDLAITAQKTAEGQYPSALFRQGLAGFDDVSDDVGFTAGSCENALVSSLIPGRSPLLICADSSRVSAVSDTSTTPFTEVRSLLGDDLYAAYPFDLAIADFDGDLLPDVFGVVAPPITPAAARAESGDRIHATLHFSPEHSAVPRARSVTGFSFTAPDEARLVFGWETEAGQIHLGRAGLAPPAGVDVGLVPPHLWPHRVELALSPADPSLEGLPADMGEGIYVGRLDGRWHVRAVDVDHRLHVAAIAEGISQPEPYGDVSPSQGNRLPPILFRNEGGRLRRTATEATFLDPIEAIALYGRSLTPGDFDNDMDVDVYVGTTGNLANTPNALFENQGDGTFRLVAAAAGASGTLLGKTDTVTSVDFDLDGCLDLFVTQGAYPAPFSYSAGHQLFRNRCDGNHWIAIDLEGVTSNANAIGAVVYAYTPDGRVQMREQANGMHKYAQSYRRIHFGLGANSRVDLEVHWPSGLVERFSDLAVDRVARLREGSQGAAAARSLKVADVRLEEGADPGVATFAVALSPPPATGEQVEVAYRTLGESALEQADFLPVSGVLSFAAGESRHIVRVSILDDGQREDSETFVLELSGAATGTITRRATILDDDAAVTPECGAPEYDPGVDQAAFLWSDCASRRWHLRITGGGDAHYVSYLGNVAADRPLASVSAYSIEPNDKLTRVRADEIGFDLIVGEVYEDGVDFELDEEGAGCFSLRLFNELPVLLGPRRVLWDGASMEFCTE</sequence>
<dbReference type="InterPro" id="IPR038081">
    <property type="entry name" value="CalX-like_sf"/>
</dbReference>
<feature type="domain" description="Calx-beta" evidence="5">
    <location>
        <begin position="666"/>
        <end position="769"/>
    </location>
</feature>
<accession>A0A6M0JZC0</accession>
<dbReference type="Gene3D" id="2.60.40.2030">
    <property type="match status" value="1"/>
</dbReference>
<keyword evidence="3" id="KW-0106">Calcium</keyword>
<dbReference type="EMBL" id="JAAIJQ010000036">
    <property type="protein sequence ID" value="NEV62830.1"/>
    <property type="molecule type" value="Genomic_DNA"/>
</dbReference>